<dbReference type="Proteomes" id="UP000619078">
    <property type="component" value="Unassembled WGS sequence"/>
</dbReference>
<comment type="caution">
    <text evidence="2">The sequence shown here is derived from an EMBL/GenBank/DDBJ whole genome shotgun (WGS) entry which is preliminary data.</text>
</comment>
<name>A0A926NVJ3_9SPHI</name>
<reference evidence="2" key="1">
    <citation type="submission" date="2020-09" db="EMBL/GenBank/DDBJ databases">
        <title>Novel species of Mucilaginibacter isolated from a glacier on the Tibetan Plateau.</title>
        <authorList>
            <person name="Liu Q."/>
            <person name="Xin Y.-H."/>
        </authorList>
    </citation>
    <scope>NUCLEOTIDE SEQUENCE</scope>
    <source>
        <strain evidence="2">ZB1P21</strain>
    </source>
</reference>
<evidence type="ECO:0000313" key="2">
    <source>
        <dbReference type="EMBL" id="MBD1392509.1"/>
    </source>
</evidence>
<gene>
    <name evidence="2" type="ORF">IDJ76_05300</name>
</gene>
<proteinExistence type="predicted"/>
<dbReference type="RefSeq" id="WP_191161521.1">
    <property type="nucleotide sequence ID" value="NZ_JACWMX010000002.1"/>
</dbReference>
<protein>
    <recommendedName>
        <fullName evidence="4">Lipoprotein</fullName>
    </recommendedName>
</protein>
<accession>A0A926NVJ3</accession>
<dbReference type="AlphaFoldDB" id="A0A926NVJ3"/>
<feature type="chain" id="PRO_5037955821" description="Lipoprotein" evidence="1">
    <location>
        <begin position="22"/>
        <end position="155"/>
    </location>
</feature>
<feature type="signal peptide" evidence="1">
    <location>
        <begin position="1"/>
        <end position="21"/>
    </location>
</feature>
<keyword evidence="1" id="KW-0732">Signal</keyword>
<sequence>MKNKFYLLAILVLMLSCSKKDSPQPPAAATPVSGMLYNSTFTAQSAVIRTVNFSYQNYKPEDLFHIYLSANKADGCTADINKFLVRLSVPKKVGKFVENDIYVLIDDPNSTDGALFSSDSVIEITSITADKVTGTVDAKFQNNYIKGSFEASICK</sequence>
<keyword evidence="3" id="KW-1185">Reference proteome</keyword>
<organism evidence="2 3">
    <name type="scientific">Mucilaginibacter glaciei</name>
    <dbReference type="NCBI Taxonomy" id="2772109"/>
    <lineage>
        <taxon>Bacteria</taxon>
        <taxon>Pseudomonadati</taxon>
        <taxon>Bacteroidota</taxon>
        <taxon>Sphingobacteriia</taxon>
        <taxon>Sphingobacteriales</taxon>
        <taxon>Sphingobacteriaceae</taxon>
        <taxon>Mucilaginibacter</taxon>
    </lineage>
</organism>
<evidence type="ECO:0008006" key="4">
    <source>
        <dbReference type="Google" id="ProtNLM"/>
    </source>
</evidence>
<dbReference type="PROSITE" id="PS51257">
    <property type="entry name" value="PROKAR_LIPOPROTEIN"/>
    <property type="match status" value="1"/>
</dbReference>
<evidence type="ECO:0000313" key="3">
    <source>
        <dbReference type="Proteomes" id="UP000619078"/>
    </source>
</evidence>
<dbReference type="EMBL" id="JACWMX010000002">
    <property type="protein sequence ID" value="MBD1392509.1"/>
    <property type="molecule type" value="Genomic_DNA"/>
</dbReference>
<evidence type="ECO:0000256" key="1">
    <source>
        <dbReference type="SAM" id="SignalP"/>
    </source>
</evidence>